<gene>
    <name evidence="1" type="ORF">IGS73_14990</name>
</gene>
<dbReference type="EMBL" id="CP062789">
    <property type="protein sequence ID" value="QOK22373.1"/>
    <property type="molecule type" value="Genomic_DNA"/>
</dbReference>
<dbReference type="Proteomes" id="UP000593998">
    <property type="component" value="Chromosome"/>
</dbReference>
<reference evidence="1 2" key="1">
    <citation type="submission" date="2020-10" db="EMBL/GenBank/DDBJ databases">
        <title>Janibacter indicus TT2 genome sequence.</title>
        <authorList>
            <person name="Lee K."/>
            <person name="Ganzorig M."/>
        </authorList>
    </citation>
    <scope>NUCLEOTIDE SEQUENCE [LARGE SCALE GENOMIC DNA]</scope>
    <source>
        <strain evidence="1 2">TT2</strain>
    </source>
</reference>
<accession>A0A7L9IZZ0</accession>
<proteinExistence type="predicted"/>
<name>A0A7L9IZZ0_9MICO</name>
<dbReference type="RefSeq" id="WP_192910886.1">
    <property type="nucleotide sequence ID" value="NZ_CP062789.1"/>
</dbReference>
<sequence length="69" mass="6999">MSHVTPDIVAVIVNDNPGTLAVRVIGPVVADVGFSAHIHVGTPTMEIDPGSSGVIPGAIGRICKVATDR</sequence>
<protein>
    <submittedName>
        <fullName evidence="1">Uncharacterized protein</fullName>
    </submittedName>
</protein>
<dbReference type="AlphaFoldDB" id="A0A7L9IZZ0"/>
<evidence type="ECO:0000313" key="2">
    <source>
        <dbReference type="Proteomes" id="UP000593998"/>
    </source>
</evidence>
<organism evidence="1 2">
    <name type="scientific">Janibacter indicus</name>
    <dbReference type="NCBI Taxonomy" id="857417"/>
    <lineage>
        <taxon>Bacteria</taxon>
        <taxon>Bacillati</taxon>
        <taxon>Actinomycetota</taxon>
        <taxon>Actinomycetes</taxon>
        <taxon>Micrococcales</taxon>
        <taxon>Intrasporangiaceae</taxon>
        <taxon>Janibacter</taxon>
    </lineage>
</organism>
<evidence type="ECO:0000313" key="1">
    <source>
        <dbReference type="EMBL" id="QOK22373.1"/>
    </source>
</evidence>